<protein>
    <submittedName>
        <fullName evidence="1">Uncharacterized protein</fullName>
    </submittedName>
</protein>
<proteinExistence type="predicted"/>
<reference evidence="1 2" key="1">
    <citation type="submission" date="2016-10" db="EMBL/GenBank/DDBJ databases">
        <authorList>
            <person name="de Groot N.N."/>
        </authorList>
    </citation>
    <scope>NUCLEOTIDE SEQUENCE [LARGE SCALE GENOMIC DNA]</scope>
    <source>
        <strain evidence="1">1</strain>
    </source>
</reference>
<keyword evidence="2" id="KW-1185">Reference proteome</keyword>
<organism evidence="1 2">
    <name type="scientific">Nitrosomonas mobilis</name>
    <dbReference type="NCBI Taxonomy" id="51642"/>
    <lineage>
        <taxon>Bacteria</taxon>
        <taxon>Pseudomonadati</taxon>
        <taxon>Pseudomonadota</taxon>
        <taxon>Betaproteobacteria</taxon>
        <taxon>Nitrosomonadales</taxon>
        <taxon>Nitrosomonadaceae</taxon>
        <taxon>Nitrosomonas</taxon>
    </lineage>
</organism>
<dbReference type="Proteomes" id="UP000198729">
    <property type="component" value="Unassembled WGS sequence"/>
</dbReference>
<dbReference type="EMBL" id="FMWO01000020">
    <property type="protein sequence ID" value="SCZ84278.1"/>
    <property type="molecule type" value="Genomic_DNA"/>
</dbReference>
<evidence type="ECO:0000313" key="1">
    <source>
        <dbReference type="EMBL" id="SCZ84278.1"/>
    </source>
</evidence>
<evidence type="ECO:0000313" key="2">
    <source>
        <dbReference type="Proteomes" id="UP000198729"/>
    </source>
</evidence>
<accession>A0A1G5SAY4</accession>
<name>A0A1G5SAY4_9PROT</name>
<dbReference type="AlphaFoldDB" id="A0A1G5SAY4"/>
<gene>
    <name evidence="1" type="ORF">NSMM_150016</name>
</gene>
<sequence length="48" mass="5304">MNLMWSGSFRVVLSGLNGLVVSWSLCNRSMQLVSALLNQTCVRLKFGS</sequence>